<evidence type="ECO:0000313" key="1">
    <source>
        <dbReference type="EMBL" id="BAS04885.2"/>
    </source>
</evidence>
<organism evidence="1 2">
    <name type="scientific">Ralstonia phage RSF1</name>
    <dbReference type="NCBI Taxonomy" id="1689679"/>
    <lineage>
        <taxon>Viruses</taxon>
        <taxon>Duplodnaviria</taxon>
        <taxon>Heunggongvirae</taxon>
        <taxon>Uroviricota</taxon>
        <taxon>Caudoviricetes</taxon>
        <taxon>Chimalliviridae</taxon>
        <taxon>Chiangmaivirus</taxon>
        <taxon>Chiangmaivirus RSF1</taxon>
    </lineage>
</organism>
<protein>
    <submittedName>
        <fullName evidence="1">Uncharacterized protein</fullName>
    </submittedName>
</protein>
<accession>A0A0K2QQL6</accession>
<evidence type="ECO:0000313" key="2">
    <source>
        <dbReference type="Proteomes" id="UP000202583"/>
    </source>
</evidence>
<sequence length="69" mass="7919">MIKMTMQEKGVTRAKAKEIIRQHDAFMIQRTLEMMTQELVAISRGHVASQGRSILQMSLAQIRTSQFAR</sequence>
<dbReference type="RefSeq" id="YP_009207897.2">
    <property type="nucleotide sequence ID" value="NC_028899.1"/>
</dbReference>
<keyword evidence="2" id="KW-1185">Reference proteome</keyword>
<dbReference type="KEGG" id="vg:26634554"/>
<name>A0A0K2QQL6_9CAUD</name>
<dbReference type="EMBL" id="AP014927">
    <property type="protein sequence ID" value="BAS04885.2"/>
    <property type="molecule type" value="Genomic_DNA"/>
</dbReference>
<proteinExistence type="predicted"/>
<dbReference type="Proteomes" id="UP000202583">
    <property type="component" value="Segment"/>
</dbReference>
<dbReference type="GeneID" id="26634554"/>
<reference evidence="1 2" key="1">
    <citation type="submission" date="2015-07" db="EMBL/GenBank/DDBJ databases">
        <title>Two Asian jumbo phage RSL2 and RSF1 infecting the phytopathogen Ralstonia solanacearum share common features related to the phi-KZ-like phages.</title>
        <authorList>
            <person name="Kawasaki T."/>
            <person name="Fujie M."/>
            <person name="Chatchawankanphanich O."/>
            <person name="Ogata H."/>
            <person name="Yamada T."/>
        </authorList>
    </citation>
    <scope>NUCLEOTIDE SEQUENCE [LARGE SCALE GENOMIC DNA]</scope>
    <source>
        <strain evidence="1 2">RSF1</strain>
    </source>
</reference>